<evidence type="ECO:0000313" key="8">
    <source>
        <dbReference type="Ensembl" id="ENSSLUP00000007878.1"/>
    </source>
</evidence>
<name>A0A8C9XAS2_SANLU</name>
<dbReference type="InterPro" id="IPR045072">
    <property type="entry name" value="MKRN-like"/>
</dbReference>
<accession>A0A8C9XAS2</accession>
<reference evidence="8" key="2">
    <citation type="submission" date="2025-09" db="UniProtKB">
        <authorList>
            <consortium name="Ensembl"/>
        </authorList>
    </citation>
    <scope>IDENTIFICATION</scope>
</reference>
<dbReference type="GO" id="GO:0061630">
    <property type="term" value="F:ubiquitin protein ligase activity"/>
    <property type="evidence" value="ECO:0007669"/>
    <property type="project" value="InterPro"/>
</dbReference>
<dbReference type="UniPathway" id="UPA00143"/>
<protein>
    <recommendedName>
        <fullName evidence="7">RING-type domain-containing protein</fullName>
    </recommendedName>
</protein>
<dbReference type="Gene3D" id="3.30.40.10">
    <property type="entry name" value="Zinc/RING finger domain, C3HC4 (zinc finger)"/>
    <property type="match status" value="1"/>
</dbReference>
<dbReference type="SMART" id="SM00184">
    <property type="entry name" value="RING"/>
    <property type="match status" value="1"/>
</dbReference>
<evidence type="ECO:0000256" key="5">
    <source>
        <dbReference type="PROSITE-ProRule" id="PRU00175"/>
    </source>
</evidence>
<keyword evidence="6" id="KW-0812">Transmembrane</keyword>
<reference evidence="8" key="1">
    <citation type="submission" date="2025-08" db="UniProtKB">
        <authorList>
            <consortium name="Ensembl"/>
        </authorList>
    </citation>
    <scope>IDENTIFICATION</scope>
</reference>
<evidence type="ECO:0000256" key="3">
    <source>
        <dbReference type="ARBA" id="ARBA00022771"/>
    </source>
</evidence>
<evidence type="ECO:0000256" key="6">
    <source>
        <dbReference type="SAM" id="Phobius"/>
    </source>
</evidence>
<dbReference type="InterPro" id="IPR017907">
    <property type="entry name" value="Znf_RING_CS"/>
</dbReference>
<dbReference type="PANTHER" id="PTHR11224">
    <property type="entry name" value="MAKORIN-RELATED"/>
    <property type="match status" value="1"/>
</dbReference>
<keyword evidence="9" id="KW-1185">Reference proteome</keyword>
<evidence type="ECO:0000256" key="1">
    <source>
        <dbReference type="ARBA" id="ARBA00022679"/>
    </source>
</evidence>
<dbReference type="InterPro" id="IPR013083">
    <property type="entry name" value="Znf_RING/FYVE/PHD"/>
</dbReference>
<dbReference type="GeneTree" id="ENSGT00950000183077"/>
<keyword evidence="4" id="KW-0862">Zinc</keyword>
<dbReference type="PROSITE" id="PS00518">
    <property type="entry name" value="ZF_RING_1"/>
    <property type="match status" value="1"/>
</dbReference>
<keyword evidence="6" id="KW-0472">Membrane</keyword>
<dbReference type="SUPFAM" id="SSF57850">
    <property type="entry name" value="RING/U-box"/>
    <property type="match status" value="1"/>
</dbReference>
<evidence type="ECO:0000256" key="2">
    <source>
        <dbReference type="ARBA" id="ARBA00022723"/>
    </source>
</evidence>
<feature type="transmembrane region" description="Helical" evidence="6">
    <location>
        <begin position="168"/>
        <end position="196"/>
    </location>
</feature>
<dbReference type="PROSITE" id="PS50089">
    <property type="entry name" value="ZF_RING_2"/>
    <property type="match status" value="1"/>
</dbReference>
<dbReference type="PANTHER" id="PTHR11224:SF10">
    <property type="entry name" value="IP09428P-RELATED"/>
    <property type="match status" value="1"/>
</dbReference>
<keyword evidence="2" id="KW-0479">Metal-binding</keyword>
<evidence type="ECO:0000313" key="9">
    <source>
        <dbReference type="Proteomes" id="UP000694568"/>
    </source>
</evidence>
<dbReference type="Proteomes" id="UP000694568">
    <property type="component" value="Unplaced"/>
</dbReference>
<keyword evidence="3 5" id="KW-0863">Zinc-finger</keyword>
<keyword evidence="1" id="KW-0808">Transferase</keyword>
<dbReference type="GO" id="GO:0000209">
    <property type="term" value="P:protein polyubiquitination"/>
    <property type="evidence" value="ECO:0007669"/>
    <property type="project" value="InterPro"/>
</dbReference>
<keyword evidence="6" id="KW-1133">Transmembrane helix</keyword>
<organism evidence="8 9">
    <name type="scientific">Sander lucioperca</name>
    <name type="common">Pike-perch</name>
    <name type="synonym">Perca lucioperca</name>
    <dbReference type="NCBI Taxonomy" id="283035"/>
    <lineage>
        <taxon>Eukaryota</taxon>
        <taxon>Metazoa</taxon>
        <taxon>Chordata</taxon>
        <taxon>Craniata</taxon>
        <taxon>Vertebrata</taxon>
        <taxon>Euteleostomi</taxon>
        <taxon>Actinopterygii</taxon>
        <taxon>Neopterygii</taxon>
        <taxon>Teleostei</taxon>
        <taxon>Neoteleostei</taxon>
        <taxon>Acanthomorphata</taxon>
        <taxon>Eupercaria</taxon>
        <taxon>Perciformes</taxon>
        <taxon>Percoidei</taxon>
        <taxon>Percidae</taxon>
        <taxon>Luciopercinae</taxon>
        <taxon>Sander</taxon>
    </lineage>
</organism>
<proteinExistence type="predicted"/>
<evidence type="ECO:0000256" key="4">
    <source>
        <dbReference type="ARBA" id="ARBA00022833"/>
    </source>
</evidence>
<evidence type="ECO:0000259" key="7">
    <source>
        <dbReference type="PROSITE" id="PS50089"/>
    </source>
</evidence>
<sequence>HIQMRKLSPAHLAAFARYVAESRHVNTECDLVHHSVEHGLKSDSQHIGKMMCGVCLDVVLAKERPVERSFGILPNCRHCYCLKCIQSWKRVLYAQKKPLACPECRAVSHYYIKSSDWVVDEAEKQALIQKHKKLMAAIPCRYVSRGRGICNLGPSPVSFNIHTLLRMFLLYVSSMLVSLLTSYLVFIIVLCFAVYLNTDD</sequence>
<dbReference type="InterPro" id="IPR001841">
    <property type="entry name" value="Znf_RING"/>
</dbReference>
<dbReference type="AlphaFoldDB" id="A0A8C9XAS2"/>
<feature type="domain" description="RING-type" evidence="7">
    <location>
        <begin position="52"/>
        <end position="105"/>
    </location>
</feature>
<dbReference type="GO" id="GO:0008270">
    <property type="term" value="F:zinc ion binding"/>
    <property type="evidence" value="ECO:0007669"/>
    <property type="project" value="UniProtKB-KW"/>
</dbReference>
<dbReference type="Ensembl" id="ENSSLUT00000008118.1">
    <property type="protein sequence ID" value="ENSSLUP00000007878.1"/>
    <property type="gene ID" value="ENSSLUG00000003686.1"/>
</dbReference>